<feature type="transmembrane region" description="Helical" evidence="1">
    <location>
        <begin position="172"/>
        <end position="190"/>
    </location>
</feature>
<dbReference type="EMBL" id="JAHXRI010000006">
    <property type="protein sequence ID" value="MBZ1349671.1"/>
    <property type="molecule type" value="Genomic_DNA"/>
</dbReference>
<name>A0A953T3R2_9BURK</name>
<keyword evidence="3" id="KW-1185">Reference proteome</keyword>
<feature type="transmembrane region" description="Helical" evidence="1">
    <location>
        <begin position="64"/>
        <end position="81"/>
    </location>
</feature>
<keyword evidence="1" id="KW-1133">Transmembrane helix</keyword>
<sequence>MSATMLAAKLLLVPSLILLLSLAQRRWGAGLAGWLSAFPVYAGPVLLILSVEQGHDFAAQAAEGTLYAVVATLAFCIAYGWTCLRHGVLLSLFAAALTYALTVSILQFVYLPLWLAFLVVLGLLTVAPHALPKRPPPTRSAPPGNIDLVLRMALGATMVLLVTYFADVMGPRTSGLFGMFPLMSTVLVTFSHHHAGPDCAVALLRGMFYGFYGFASFCVVMTLVLPGHGLLVSFAAGLSTVLALQLISKRLMPKNALGTDARS</sequence>
<protein>
    <submittedName>
        <fullName evidence="2">Uncharacterized protein</fullName>
    </submittedName>
</protein>
<feature type="transmembrane region" description="Helical" evidence="1">
    <location>
        <begin position="111"/>
        <end position="127"/>
    </location>
</feature>
<dbReference type="Proteomes" id="UP000739565">
    <property type="component" value="Unassembled WGS sequence"/>
</dbReference>
<evidence type="ECO:0000256" key="1">
    <source>
        <dbReference type="SAM" id="Phobius"/>
    </source>
</evidence>
<evidence type="ECO:0000313" key="2">
    <source>
        <dbReference type="EMBL" id="MBZ1349671.1"/>
    </source>
</evidence>
<proteinExistence type="predicted"/>
<evidence type="ECO:0000313" key="3">
    <source>
        <dbReference type="Proteomes" id="UP000739565"/>
    </source>
</evidence>
<feature type="transmembrane region" description="Helical" evidence="1">
    <location>
        <begin position="148"/>
        <end position="166"/>
    </location>
</feature>
<accession>A0A953T3R2</accession>
<keyword evidence="1" id="KW-0812">Transmembrane</keyword>
<comment type="caution">
    <text evidence="2">The sequence shown here is derived from an EMBL/GenBank/DDBJ whole genome shotgun (WGS) entry which is preliminary data.</text>
</comment>
<reference evidence="2" key="1">
    <citation type="submission" date="2021-07" db="EMBL/GenBank/DDBJ databases">
        <title>New genus and species of the family Alcaligenaceae.</title>
        <authorList>
            <person name="Hahn M.W."/>
        </authorList>
    </citation>
    <scope>NUCLEOTIDE SEQUENCE</scope>
    <source>
        <strain evidence="2">LF4-65</strain>
    </source>
</reference>
<feature type="transmembrane region" description="Helical" evidence="1">
    <location>
        <begin position="230"/>
        <end position="247"/>
    </location>
</feature>
<gene>
    <name evidence="2" type="ORF">KZZ10_03350</name>
</gene>
<organism evidence="2 3">
    <name type="scientific">Zwartia hollandica</name>
    <dbReference type="NCBI Taxonomy" id="324606"/>
    <lineage>
        <taxon>Bacteria</taxon>
        <taxon>Pseudomonadati</taxon>
        <taxon>Pseudomonadota</taxon>
        <taxon>Betaproteobacteria</taxon>
        <taxon>Burkholderiales</taxon>
        <taxon>Alcaligenaceae</taxon>
        <taxon>Zwartia</taxon>
    </lineage>
</organism>
<dbReference type="AlphaFoldDB" id="A0A953T3R2"/>
<feature type="transmembrane region" description="Helical" evidence="1">
    <location>
        <begin position="202"/>
        <end position="224"/>
    </location>
</feature>
<feature type="transmembrane region" description="Helical" evidence="1">
    <location>
        <begin position="88"/>
        <end position="105"/>
    </location>
</feature>
<dbReference type="RefSeq" id="WP_259660096.1">
    <property type="nucleotide sequence ID" value="NZ_JAHXRI010000006.1"/>
</dbReference>
<keyword evidence="1" id="KW-0472">Membrane</keyword>